<name>A0A9P0HVM7_NEZVI</name>
<accession>A0A9P0HVM7</accession>
<dbReference type="EMBL" id="OV725083">
    <property type="protein sequence ID" value="CAH1408202.1"/>
    <property type="molecule type" value="Genomic_DNA"/>
</dbReference>
<reference evidence="1" key="1">
    <citation type="submission" date="2022-01" db="EMBL/GenBank/DDBJ databases">
        <authorList>
            <person name="King R."/>
        </authorList>
    </citation>
    <scope>NUCLEOTIDE SEQUENCE</scope>
</reference>
<evidence type="ECO:0000313" key="2">
    <source>
        <dbReference type="Proteomes" id="UP001152798"/>
    </source>
</evidence>
<dbReference type="AlphaFoldDB" id="A0A9P0HVM7"/>
<gene>
    <name evidence="1" type="ORF">NEZAVI_LOCUS15776</name>
</gene>
<keyword evidence="2" id="KW-1185">Reference proteome</keyword>
<evidence type="ECO:0000313" key="1">
    <source>
        <dbReference type="EMBL" id="CAH1408202.1"/>
    </source>
</evidence>
<sequence>MAVQKGSGLKYRNDVRIGRCEDRGEPPVGARIYRNEPIGAKAVDGIVRLLAGALVSEDRNVDPRRGSRLLMLSTGIPRYYRGSADVQSVLVDDKLPRMEV</sequence>
<proteinExistence type="predicted"/>
<organism evidence="1 2">
    <name type="scientific">Nezara viridula</name>
    <name type="common">Southern green stink bug</name>
    <name type="synonym">Cimex viridulus</name>
    <dbReference type="NCBI Taxonomy" id="85310"/>
    <lineage>
        <taxon>Eukaryota</taxon>
        <taxon>Metazoa</taxon>
        <taxon>Ecdysozoa</taxon>
        <taxon>Arthropoda</taxon>
        <taxon>Hexapoda</taxon>
        <taxon>Insecta</taxon>
        <taxon>Pterygota</taxon>
        <taxon>Neoptera</taxon>
        <taxon>Paraneoptera</taxon>
        <taxon>Hemiptera</taxon>
        <taxon>Heteroptera</taxon>
        <taxon>Panheteroptera</taxon>
        <taxon>Pentatomomorpha</taxon>
        <taxon>Pentatomoidea</taxon>
        <taxon>Pentatomidae</taxon>
        <taxon>Pentatominae</taxon>
        <taxon>Nezara</taxon>
    </lineage>
</organism>
<dbReference type="Proteomes" id="UP001152798">
    <property type="component" value="Chromosome 7"/>
</dbReference>
<protein>
    <submittedName>
        <fullName evidence="1">Uncharacterized protein</fullName>
    </submittedName>
</protein>